<organism evidence="4 5">
    <name type="scientific">Mastacembelus armatus</name>
    <name type="common">zig-zag eel</name>
    <dbReference type="NCBI Taxonomy" id="205130"/>
    <lineage>
        <taxon>Eukaryota</taxon>
        <taxon>Metazoa</taxon>
        <taxon>Chordata</taxon>
        <taxon>Craniata</taxon>
        <taxon>Vertebrata</taxon>
        <taxon>Euteleostomi</taxon>
        <taxon>Actinopterygii</taxon>
        <taxon>Neopterygii</taxon>
        <taxon>Teleostei</taxon>
        <taxon>Neoteleostei</taxon>
        <taxon>Acanthomorphata</taxon>
        <taxon>Anabantaria</taxon>
        <taxon>Synbranchiformes</taxon>
        <taxon>Mastacembelidae</taxon>
        <taxon>Mastacembelus</taxon>
    </lineage>
</organism>
<dbReference type="InterPro" id="IPR001811">
    <property type="entry name" value="Chemokine_IL8-like_dom"/>
</dbReference>
<sequence length="91" mass="10026">MDVKIVFVVVCLCALAISSTEAGIPKCCIKTMKRLPQKVLSKVYAMKDQNGSGACDITALKLYLTDRSSPICVPPQMKKVLERLIKNRLKA</sequence>
<dbReference type="SUPFAM" id="SSF54117">
    <property type="entry name" value="Interleukin 8-like chemokines"/>
    <property type="match status" value="1"/>
</dbReference>
<dbReference type="Gene3D" id="2.40.50.40">
    <property type="match status" value="1"/>
</dbReference>
<reference evidence="4" key="2">
    <citation type="submission" date="2025-09" db="UniProtKB">
        <authorList>
            <consortium name="Ensembl"/>
        </authorList>
    </citation>
    <scope>IDENTIFICATION</scope>
</reference>
<dbReference type="InParanoid" id="A0A7N8WV77"/>
<protein>
    <recommendedName>
        <fullName evidence="3">Chemokine interleukin-8-like domain-containing protein</fullName>
    </recommendedName>
</protein>
<dbReference type="InterPro" id="IPR036048">
    <property type="entry name" value="Interleukin_8-like_sf"/>
</dbReference>
<dbReference type="GO" id="GO:0005615">
    <property type="term" value="C:extracellular space"/>
    <property type="evidence" value="ECO:0007669"/>
    <property type="project" value="UniProtKB-KW"/>
</dbReference>
<proteinExistence type="predicted"/>
<dbReference type="Pfam" id="PF00048">
    <property type="entry name" value="IL8"/>
    <property type="match status" value="1"/>
</dbReference>
<dbReference type="Ensembl" id="ENSMAMT00000057666.1">
    <property type="protein sequence ID" value="ENSMAMP00000041133.1"/>
    <property type="gene ID" value="ENSMAMG00000025490.1"/>
</dbReference>
<feature type="chain" id="PRO_5030639654" description="Chemokine interleukin-8-like domain-containing protein" evidence="2">
    <location>
        <begin position="23"/>
        <end position="91"/>
    </location>
</feature>
<evidence type="ECO:0000313" key="5">
    <source>
        <dbReference type="Proteomes" id="UP000261640"/>
    </source>
</evidence>
<evidence type="ECO:0000259" key="3">
    <source>
        <dbReference type="Pfam" id="PF00048"/>
    </source>
</evidence>
<keyword evidence="2" id="KW-0732">Signal</keyword>
<keyword evidence="1" id="KW-0202">Cytokine</keyword>
<evidence type="ECO:0000256" key="1">
    <source>
        <dbReference type="ARBA" id="ARBA00022514"/>
    </source>
</evidence>
<name>A0A7N8WV77_9TELE</name>
<dbReference type="Proteomes" id="UP000261640">
    <property type="component" value="Unplaced"/>
</dbReference>
<dbReference type="AlphaFoldDB" id="A0A7N8WV77"/>
<feature type="domain" description="Chemokine interleukin-8-like" evidence="3">
    <location>
        <begin position="26"/>
        <end position="81"/>
    </location>
</feature>
<reference evidence="4" key="1">
    <citation type="submission" date="2025-08" db="UniProtKB">
        <authorList>
            <consortium name="Ensembl"/>
        </authorList>
    </citation>
    <scope>IDENTIFICATION</scope>
</reference>
<evidence type="ECO:0000313" key="4">
    <source>
        <dbReference type="Ensembl" id="ENSMAMP00000041133.1"/>
    </source>
</evidence>
<dbReference type="GO" id="GO:0008009">
    <property type="term" value="F:chemokine activity"/>
    <property type="evidence" value="ECO:0007669"/>
    <property type="project" value="InterPro"/>
</dbReference>
<evidence type="ECO:0000256" key="2">
    <source>
        <dbReference type="SAM" id="SignalP"/>
    </source>
</evidence>
<accession>A0A7N8WV77</accession>
<feature type="signal peptide" evidence="2">
    <location>
        <begin position="1"/>
        <end position="22"/>
    </location>
</feature>
<dbReference type="GeneTree" id="ENSGT01030000234769"/>
<dbReference type="FunCoup" id="A0A7N8WV77">
    <property type="interactions" value="568"/>
</dbReference>
<dbReference type="GO" id="GO:0006955">
    <property type="term" value="P:immune response"/>
    <property type="evidence" value="ECO:0007669"/>
    <property type="project" value="InterPro"/>
</dbReference>
<keyword evidence="5" id="KW-1185">Reference proteome</keyword>